<dbReference type="InterPro" id="IPR052058">
    <property type="entry name" value="Alcohol_O-acetyltransferase"/>
</dbReference>
<evidence type="ECO:0000313" key="1">
    <source>
        <dbReference type="EMBL" id="EED16636.1"/>
    </source>
</evidence>
<dbReference type="STRING" id="441959.B8MEK9"/>
<organism evidence="1 2">
    <name type="scientific">Talaromyces stipitatus (strain ATCC 10500 / CBS 375.48 / QM 6759 / NRRL 1006)</name>
    <name type="common">Penicillium stipitatum</name>
    <dbReference type="NCBI Taxonomy" id="441959"/>
    <lineage>
        <taxon>Eukaryota</taxon>
        <taxon>Fungi</taxon>
        <taxon>Dikarya</taxon>
        <taxon>Ascomycota</taxon>
        <taxon>Pezizomycotina</taxon>
        <taxon>Eurotiomycetes</taxon>
        <taxon>Eurotiomycetidae</taxon>
        <taxon>Eurotiales</taxon>
        <taxon>Trichocomaceae</taxon>
        <taxon>Talaromyces</taxon>
        <taxon>Talaromyces sect. Talaromyces</taxon>
    </lineage>
</organism>
<dbReference type="EMBL" id="EQ962656">
    <property type="protein sequence ID" value="EED16636.1"/>
    <property type="molecule type" value="Genomic_DNA"/>
</dbReference>
<dbReference type="RefSeq" id="XP_002483870.1">
    <property type="nucleotide sequence ID" value="XM_002483825.1"/>
</dbReference>
<reference evidence="2" key="1">
    <citation type="journal article" date="2015" name="Genome Announc.">
        <title>Genome sequence of the AIDS-associated pathogen Penicillium marneffei (ATCC18224) and its near taxonomic relative Talaromyces stipitatus (ATCC10500).</title>
        <authorList>
            <person name="Nierman W.C."/>
            <person name="Fedorova-Abrams N.D."/>
            <person name="Andrianopoulos A."/>
        </authorList>
    </citation>
    <scope>NUCLEOTIDE SEQUENCE [LARGE SCALE GENOMIC DNA]</scope>
    <source>
        <strain evidence="2">ATCC 10500 / CBS 375.48 / QM 6759 / NRRL 1006</strain>
    </source>
</reference>
<dbReference type="PANTHER" id="PTHR28037">
    <property type="entry name" value="ALCOHOL O-ACETYLTRANSFERASE 1-RELATED"/>
    <property type="match status" value="1"/>
</dbReference>
<dbReference type="OMA" id="RIFFEPE"/>
<dbReference type="GO" id="GO:0008080">
    <property type="term" value="F:N-acetyltransferase activity"/>
    <property type="evidence" value="ECO:0007669"/>
    <property type="project" value="TreeGrafter"/>
</dbReference>
<dbReference type="Pfam" id="PF07247">
    <property type="entry name" value="AATase"/>
    <property type="match status" value="1"/>
</dbReference>
<dbReference type="VEuPathDB" id="FungiDB:TSTA_017110"/>
<proteinExistence type="predicted"/>
<dbReference type="PhylomeDB" id="B8MEK9"/>
<keyword evidence="2" id="KW-1185">Reference proteome</keyword>
<dbReference type="eggNOG" id="ENOG502RC91">
    <property type="taxonomic scope" value="Eukaryota"/>
</dbReference>
<dbReference type="GeneID" id="8103684"/>
<evidence type="ECO:0000313" key="2">
    <source>
        <dbReference type="Proteomes" id="UP000001745"/>
    </source>
</evidence>
<dbReference type="OrthoDB" id="2150604at2759"/>
<name>B8MEK9_TALSN</name>
<sequence length="456" mass="49435">MVRQRVASPYEKRLAIREDLGYFNSAAVGGVYEFDNGEFEVKLAHSYMPALKSCIETYPQMMMVMKGKDTNEPLWEVVPHLNLADHVSILTEQAIEDEGEAAVIEKVLPSIVDQKFTDPSSPPWRLVVLPFLSTSNPRCFIAYVSSHATADGGSGCVFHRTFMSALRKFAAVQLDDTVIKASEASLPEPFDTPERLPISPEFMKSLASANVVDGNTWTGSPVFLGPEGLQTGLRIIEIGNSQVKSALAASRVHGTKLTGLFHQLVVRALSKAIPVENGTNFASQTAIDMRAANGSTLAWGNFVSGLSHSHQRTDSSKPISDETWANARVISDKLAECSLRLEDQMIGMIRFVPDHRASMTQKLGKSRDASFALSNLNAFDGVTEGGVCKISKFLMATSAAVPSATLSFCIASVKDGNLTCVVTWQKGALGCLPEQEHTLLDVICSSIKEDFESLAA</sequence>
<protein>
    <recommendedName>
        <fullName evidence="3">Alcohol acetyltransferase</fullName>
    </recommendedName>
</protein>
<dbReference type="AlphaFoldDB" id="B8MEK9"/>
<dbReference type="InterPro" id="IPR010828">
    <property type="entry name" value="Atf2/Sli1-like"/>
</dbReference>
<dbReference type="HOGENOM" id="CLU_024469_1_0_1"/>
<gene>
    <name evidence="1" type="ORF">TSTA_017110</name>
</gene>
<dbReference type="InParanoid" id="B8MEK9"/>
<dbReference type="Proteomes" id="UP000001745">
    <property type="component" value="Unassembled WGS sequence"/>
</dbReference>
<dbReference type="PANTHER" id="PTHR28037:SF1">
    <property type="entry name" value="ALCOHOL O-ACETYLTRANSFERASE 1-RELATED"/>
    <property type="match status" value="1"/>
</dbReference>
<evidence type="ECO:0008006" key="3">
    <source>
        <dbReference type="Google" id="ProtNLM"/>
    </source>
</evidence>
<accession>B8MEK9</accession>